<dbReference type="GO" id="GO:0016226">
    <property type="term" value="P:iron-sulfur cluster assembly"/>
    <property type="evidence" value="ECO:0007669"/>
    <property type="project" value="InterPro"/>
</dbReference>
<protein>
    <submittedName>
        <fullName evidence="2">LYR motif-containing protein 4</fullName>
    </submittedName>
</protein>
<organism evidence="2 3">
    <name type="scientific">Hondaea fermentalgiana</name>
    <dbReference type="NCBI Taxonomy" id="2315210"/>
    <lineage>
        <taxon>Eukaryota</taxon>
        <taxon>Sar</taxon>
        <taxon>Stramenopiles</taxon>
        <taxon>Bigyra</taxon>
        <taxon>Labyrinthulomycetes</taxon>
        <taxon>Thraustochytrida</taxon>
        <taxon>Thraustochytriidae</taxon>
        <taxon>Hondaea</taxon>
    </lineage>
</organism>
<dbReference type="InParanoid" id="A0A2R5GSY5"/>
<dbReference type="OrthoDB" id="275715at2759"/>
<dbReference type="PANTHER" id="PTHR47158">
    <property type="entry name" value="OS08G0239000 PROTEIN"/>
    <property type="match status" value="1"/>
</dbReference>
<accession>A0A2R5GSY5</accession>
<dbReference type="CDD" id="cd20264">
    <property type="entry name" value="Complex1_LYR_LYRM4"/>
    <property type="match status" value="1"/>
</dbReference>
<dbReference type="Pfam" id="PF05347">
    <property type="entry name" value="Complex1_LYR"/>
    <property type="match status" value="1"/>
</dbReference>
<feature type="domain" description="Complex 1 LYR protein" evidence="1">
    <location>
        <begin position="37"/>
        <end position="93"/>
    </location>
</feature>
<dbReference type="PANTHER" id="PTHR47158:SF1">
    <property type="entry name" value="OS08G0239000 PROTEIN"/>
    <property type="match status" value="1"/>
</dbReference>
<comment type="caution">
    <text evidence="2">The sequence shown here is derived from an EMBL/GenBank/DDBJ whole genome shotgun (WGS) entry which is preliminary data.</text>
</comment>
<evidence type="ECO:0000313" key="2">
    <source>
        <dbReference type="EMBL" id="GBG31491.1"/>
    </source>
</evidence>
<dbReference type="Proteomes" id="UP000241890">
    <property type="component" value="Unassembled WGS sequence"/>
</dbReference>
<dbReference type="InterPro" id="IPR008011">
    <property type="entry name" value="Complex1_LYR_dom"/>
</dbReference>
<gene>
    <name evidence="2" type="ORF">FCC1311_077152</name>
</gene>
<sequence length="120" mass="12922">MAARLGSAGVALRSAAMNAGAVRGLAAAATEGGNAAEARSLYRRFLRAANGFGDYNLREYTKRRAGEEFRAHADAPSDKIATLLTRGANELEVIERQAAISKLFKHVNSVMDLPSKKRME</sequence>
<dbReference type="InterPro" id="IPR045297">
    <property type="entry name" value="Complex1_LYR_LYRM4"/>
</dbReference>
<keyword evidence="3" id="KW-1185">Reference proteome</keyword>
<name>A0A2R5GSY5_9STRA</name>
<reference evidence="2 3" key="1">
    <citation type="submission" date="2017-12" db="EMBL/GenBank/DDBJ databases">
        <title>Sequencing, de novo assembly and annotation of complete genome of a new Thraustochytrid species, strain FCC1311.</title>
        <authorList>
            <person name="Sedici K."/>
            <person name="Godart F."/>
            <person name="Aiese Cigliano R."/>
            <person name="Sanseverino W."/>
            <person name="Barakat M."/>
            <person name="Ortet P."/>
            <person name="Marechal E."/>
            <person name="Cagnac O."/>
            <person name="Amato A."/>
        </authorList>
    </citation>
    <scope>NUCLEOTIDE SEQUENCE [LARGE SCALE GENOMIC DNA]</scope>
</reference>
<dbReference type="EMBL" id="BEYU01000099">
    <property type="protein sequence ID" value="GBG31491.1"/>
    <property type="molecule type" value="Genomic_DNA"/>
</dbReference>
<dbReference type="AlphaFoldDB" id="A0A2R5GSY5"/>
<evidence type="ECO:0000259" key="1">
    <source>
        <dbReference type="Pfam" id="PF05347"/>
    </source>
</evidence>
<evidence type="ECO:0000313" key="3">
    <source>
        <dbReference type="Proteomes" id="UP000241890"/>
    </source>
</evidence>
<proteinExistence type="predicted"/>